<dbReference type="Proteomes" id="UP000002881">
    <property type="component" value="Chromosome"/>
</dbReference>
<dbReference type="EMBL" id="CP003532">
    <property type="protein sequence ID" value="AFK07444.1"/>
    <property type="molecule type" value="Genomic_DNA"/>
</dbReference>
<dbReference type="RefSeq" id="WP_014731275.1">
    <property type="nucleotide sequence ID" value="NC_017934.1"/>
</dbReference>
<sequence length="69" mass="7805" precursor="true">MAFKDYHIISLIMTIVFVTFYGTLLAGIGDSEESNIPIIKQNQLRTTLEGPTCGESFDRLYMALLFIRS</sequence>
<evidence type="ECO:0000256" key="1">
    <source>
        <dbReference type="SAM" id="Phobius"/>
    </source>
</evidence>
<keyword evidence="1" id="KW-1133">Transmembrane helix</keyword>
<keyword evidence="1" id="KW-0472">Membrane</keyword>
<dbReference type="AlphaFoldDB" id="I2F691"/>
<dbReference type="GeneID" id="87108468"/>
<evidence type="ECO:0000313" key="2">
    <source>
        <dbReference type="EMBL" id="AFK07444.1"/>
    </source>
</evidence>
<proteinExistence type="predicted"/>
<dbReference type="HOGENOM" id="CLU_2771106_0_0_0"/>
<organism evidence="2 3">
    <name type="scientific">Mesotoga prima MesG1.Ag.4.2</name>
    <dbReference type="NCBI Taxonomy" id="660470"/>
    <lineage>
        <taxon>Bacteria</taxon>
        <taxon>Thermotogati</taxon>
        <taxon>Thermotogota</taxon>
        <taxon>Thermotogae</taxon>
        <taxon>Kosmotogales</taxon>
        <taxon>Kosmotogaceae</taxon>
        <taxon>Mesotoga</taxon>
    </lineage>
</organism>
<feature type="transmembrane region" description="Helical" evidence="1">
    <location>
        <begin position="6"/>
        <end position="28"/>
    </location>
</feature>
<gene>
    <name evidence="2" type="ORF">Theba_1793</name>
</gene>
<evidence type="ECO:0000313" key="3">
    <source>
        <dbReference type="Proteomes" id="UP000002881"/>
    </source>
</evidence>
<keyword evidence="3" id="KW-1185">Reference proteome</keyword>
<keyword evidence="1" id="KW-0812">Transmembrane</keyword>
<protein>
    <submittedName>
        <fullName evidence="2">Uncharacterized protein</fullName>
    </submittedName>
</protein>
<dbReference type="KEGG" id="mpg:Theba_1793"/>
<accession>I2F691</accession>
<reference evidence="2 3" key="1">
    <citation type="journal article" date="2012" name="Genome Biol. Evol.">
        <title>Genome Sequence of the Mesophilic Thermotogales Bacterium Mesotoga prima MesG1.Ag.4.2 Reveals the Largest Thermotogales Genome To Date.</title>
        <authorList>
            <person name="Zhaxybayeva O."/>
            <person name="Swithers K.S."/>
            <person name="Foght J."/>
            <person name="Green A.G."/>
            <person name="Bruce D."/>
            <person name="Detter C."/>
            <person name="Han S."/>
            <person name="Teshima H."/>
            <person name="Han J."/>
            <person name="Woyke T."/>
            <person name="Pitluck S."/>
            <person name="Nolan M."/>
            <person name="Ivanova N."/>
            <person name="Pati A."/>
            <person name="Land M.L."/>
            <person name="Dlutek M."/>
            <person name="Doolittle W.F."/>
            <person name="Noll K.M."/>
            <person name="Nesbo C.L."/>
        </authorList>
    </citation>
    <scope>NUCLEOTIDE SEQUENCE [LARGE SCALE GENOMIC DNA]</scope>
    <source>
        <strain evidence="3">mesG1.Ag.4.2</strain>
    </source>
</reference>
<name>I2F691_9BACT</name>